<comment type="caution">
    <text evidence="16">The sequence shown here is derived from an EMBL/GenBank/DDBJ whole genome shotgun (WGS) entry which is preliminary data.</text>
</comment>
<keyword evidence="9 13" id="KW-1133">Transmembrane helix</keyword>
<evidence type="ECO:0000313" key="17">
    <source>
        <dbReference type="Proteomes" id="UP001529510"/>
    </source>
</evidence>
<feature type="transmembrane region" description="Helical" evidence="13">
    <location>
        <begin position="1456"/>
        <end position="1479"/>
    </location>
</feature>
<dbReference type="GO" id="GO:0009653">
    <property type="term" value="P:anatomical structure morphogenesis"/>
    <property type="evidence" value="ECO:0007669"/>
    <property type="project" value="UniProtKB-ARBA"/>
</dbReference>
<dbReference type="PANTHER" id="PTHR24028:SF114">
    <property type="entry name" value="PCDH2G3 PROTEIN-RELATED"/>
    <property type="match status" value="1"/>
</dbReference>
<keyword evidence="7 12" id="KW-0106">Calcium</keyword>
<dbReference type="Pfam" id="PF08266">
    <property type="entry name" value="Cadherin_2"/>
    <property type="match status" value="2"/>
</dbReference>
<dbReference type="FunFam" id="2.60.40.60:FF:000006">
    <property type="entry name" value="Protocadherin alpha 2"/>
    <property type="match status" value="1"/>
</dbReference>
<feature type="domain" description="Cadherin" evidence="15">
    <location>
        <begin position="1121"/>
        <end position="1225"/>
    </location>
</feature>
<keyword evidence="17" id="KW-1185">Reference proteome</keyword>
<feature type="domain" description="Cadherin" evidence="15">
    <location>
        <begin position="335"/>
        <end position="439"/>
    </location>
</feature>
<feature type="domain" description="Cadherin" evidence="15">
    <location>
        <begin position="1023"/>
        <end position="1120"/>
    </location>
</feature>
<reference evidence="16 17" key="1">
    <citation type="submission" date="2024-05" db="EMBL/GenBank/DDBJ databases">
        <title>Genome sequencing and assembly of Indian major carp, Cirrhinus mrigala (Hamilton, 1822).</title>
        <authorList>
            <person name="Mohindra V."/>
            <person name="Chowdhury L.M."/>
            <person name="Lal K."/>
            <person name="Jena J.K."/>
        </authorList>
    </citation>
    <scope>NUCLEOTIDE SEQUENCE [LARGE SCALE GENOMIC DNA]</scope>
    <source>
        <strain evidence="16">CM1030</strain>
        <tissue evidence="16">Blood</tissue>
    </source>
</reference>
<gene>
    <name evidence="16" type="ORF">M9458_028823</name>
</gene>
<evidence type="ECO:0000256" key="8">
    <source>
        <dbReference type="ARBA" id="ARBA00022889"/>
    </source>
</evidence>
<name>A0ABD0PT14_CIRMR</name>
<feature type="domain" description="Cadherin" evidence="15">
    <location>
        <begin position="564"/>
        <end position="660"/>
    </location>
</feature>
<comment type="function">
    <text evidence="1">Potential calcium-dependent cell-adhesion protein. May be involved in the establishment and maintenance of specific neuronal connections in the brain.</text>
</comment>
<evidence type="ECO:0000256" key="13">
    <source>
        <dbReference type="SAM" id="Phobius"/>
    </source>
</evidence>
<evidence type="ECO:0000256" key="10">
    <source>
        <dbReference type="ARBA" id="ARBA00023136"/>
    </source>
</evidence>
<keyword evidence="4 13" id="KW-0812">Transmembrane</keyword>
<sequence>MFCLLFFVLMAHTAYGDVSYSFPEEMKRGSLIGNIAKDLGLDVNRLSFRKARVDTEGNRKRYCDINLNTGELTVTERIDREGLCGKKASCVLIQELVLENPLELHRVSFLVQDVNDNSPYFGKDEINLEIRESADKGKRFLFEANDADIGQNSVQSYAIQSNGYFLLSVQSNSFGEKYAEMILNKEFDREHEQDVTLILTAVDGGTPPRSGTVAIHVTVLDANDNAPVFSQVVYKVSLPENSPVDTVVVTVSATDADEGQNGEVTYEFSHVMEDYKHLFYLDRGTGIISIKGPIDFEEETTFNLRIIAKDSSGLTSYSNVIISVSDINDNAPILIVKSLSIPIPENALPGTEVGIINVQDRDSENNGQVRCSIQQNVPFKLVPSIKNYYSLVTTGELDRELLSDYNITIIATDEGSPSLSSTMNIHLTVADVNDNPPVFQEQNYRAHLQENNKPGSSICSVSATDPDWRQNGTVVYSLLSSDVNGATVSSFLSINGDTGVIHTVRSFDYEQLKSFKVLVLARDNGSPPLSSNVTVSVFITDENDNSPQILYPSPEGNSFMTEMVPKSAQARSLVSKVIAVDADSGQNSWLSYHIIKATDPGLFTIGVHSGEIRTQRDISESDSMKQNLIVSVRDNGQPSLSATCALYLLISDNLAEVPELKDMSRDESSSKLTFYLIIALVSVSTFFLTFIIIILAVRFCRRRKPRLLFDGAVAIPSAYLPPNYAEVEGAGTLRSTYNYDAYLTTGSRTSDFKFVRSYNEGTLTADLTLKKTALDDLEGLDAEAMQDSTSENKMGRGMLVQCLPQLFEDLFVSASFACAVLSVKCVIQFQRRCSEGPSSAMRNARVVAEGSQQFCELSTETGSLLVSERMDREELCAQSASCVLQFQLLLENPLKVYSLLLDIQDINDNSPAFDNGQIELELLESTVLGRRFPLESAHDPDIGANSVQHYQLSENEYFALEMNTQVDRNAYPELVLKKPLDRESQADHFLTLSGVDGGRPFHSGTASIHIHVLDANDNVPVFGQSVYKIKARENAARGTVLVKLNATDLDSGIYGEISYSFSHVPDKTRGVVKVKVMGELDYEEASSHELDVQAKDGGGQSSHCKLIIDVIDVNDNAPVIAVKSISATVPEDASPGTMVALLYVYDPDTGTSGRVTCEISNDVPFKLMSEVKNYFMLVIDGVLDREKCPHYNITVSAVDAGTPPLFSSKTVGITVTDINDNPPIFRHSDYSIKFSENQPQGTPVIKVRADDADEGQNARILYSLSEDAVSHLSINSETGEMFTLHPFDYETSTHFHVQVMARDEGRLSFTSTCTVQIFIADQNDNAPVVLYPVQFDGYLAHDIVPRAAPAGYLVTKVVAVDADAGHNAWLSYRIVKATKSNLFSIGLHCGEIRTLRLFAEDDEIRQTLIVSVSDNGHESLSATATVNIMIEDGLPIINELFARGTDESHAHSDLTLYLIMALAGMSSLFLVLIIAVVYMRLCRYRYMYRSTANLPVFPPTYGPPGYSDVGLFNTLQKDDRYNSFLTTGSWKGDFRFGSDFVDLDMLNKRGTSLHVGGCSITRAKLLVPHKL</sequence>
<evidence type="ECO:0000256" key="9">
    <source>
        <dbReference type="ARBA" id="ARBA00022989"/>
    </source>
</evidence>
<dbReference type="PRINTS" id="PR00205">
    <property type="entry name" value="CADHERIN"/>
</dbReference>
<feature type="domain" description="Cadherin" evidence="15">
    <location>
        <begin position="230"/>
        <end position="334"/>
    </location>
</feature>
<evidence type="ECO:0000256" key="7">
    <source>
        <dbReference type="ARBA" id="ARBA00022837"/>
    </source>
</evidence>
<keyword evidence="11" id="KW-0325">Glycoprotein</keyword>
<evidence type="ECO:0000256" key="3">
    <source>
        <dbReference type="ARBA" id="ARBA00022475"/>
    </source>
</evidence>
<evidence type="ECO:0000256" key="2">
    <source>
        <dbReference type="ARBA" id="ARBA00004251"/>
    </source>
</evidence>
<dbReference type="GO" id="GO:0005509">
    <property type="term" value="F:calcium ion binding"/>
    <property type="evidence" value="ECO:0007669"/>
    <property type="project" value="UniProtKB-UniRule"/>
</dbReference>
<evidence type="ECO:0000256" key="14">
    <source>
        <dbReference type="SAM" id="SignalP"/>
    </source>
</evidence>
<protein>
    <recommendedName>
        <fullName evidence="15">Cadherin domain-containing protein</fullName>
    </recommendedName>
</protein>
<dbReference type="PANTHER" id="PTHR24028">
    <property type="entry name" value="CADHERIN-87A"/>
    <property type="match status" value="1"/>
</dbReference>
<evidence type="ECO:0000256" key="1">
    <source>
        <dbReference type="ARBA" id="ARBA00003436"/>
    </source>
</evidence>
<dbReference type="CDD" id="cd11304">
    <property type="entry name" value="Cadherin_repeat"/>
    <property type="match status" value="10"/>
</dbReference>
<dbReference type="InterPro" id="IPR032455">
    <property type="entry name" value="Cadherin_C"/>
</dbReference>
<dbReference type="Gene3D" id="2.60.40.60">
    <property type="entry name" value="Cadherins"/>
    <property type="match status" value="12"/>
</dbReference>
<evidence type="ECO:0000259" key="15">
    <source>
        <dbReference type="PROSITE" id="PS50268"/>
    </source>
</evidence>
<organism evidence="16 17">
    <name type="scientific">Cirrhinus mrigala</name>
    <name type="common">Mrigala</name>
    <dbReference type="NCBI Taxonomy" id="683832"/>
    <lineage>
        <taxon>Eukaryota</taxon>
        <taxon>Metazoa</taxon>
        <taxon>Chordata</taxon>
        <taxon>Craniata</taxon>
        <taxon>Vertebrata</taxon>
        <taxon>Euteleostomi</taxon>
        <taxon>Actinopterygii</taxon>
        <taxon>Neopterygii</taxon>
        <taxon>Teleostei</taxon>
        <taxon>Ostariophysi</taxon>
        <taxon>Cypriniformes</taxon>
        <taxon>Cyprinidae</taxon>
        <taxon>Labeoninae</taxon>
        <taxon>Labeonini</taxon>
        <taxon>Cirrhinus</taxon>
    </lineage>
</organism>
<dbReference type="PROSITE" id="PS00232">
    <property type="entry name" value="CADHERIN_1"/>
    <property type="match status" value="6"/>
</dbReference>
<accession>A0ABD0PT14</accession>
<keyword evidence="6" id="KW-0677">Repeat</keyword>
<keyword evidence="10 13" id="KW-0472">Membrane</keyword>
<feature type="domain" description="Cadherin" evidence="15">
    <location>
        <begin position="1344"/>
        <end position="1441"/>
    </location>
</feature>
<dbReference type="FunFam" id="2.60.40.60:FF:000001">
    <property type="entry name" value="Protocadherin alpha 2"/>
    <property type="match status" value="1"/>
</dbReference>
<feature type="domain" description="Cadherin" evidence="15">
    <location>
        <begin position="122"/>
        <end position="229"/>
    </location>
</feature>
<keyword evidence="5 14" id="KW-0732">Signal</keyword>
<evidence type="ECO:0000256" key="6">
    <source>
        <dbReference type="ARBA" id="ARBA00022737"/>
    </source>
</evidence>
<dbReference type="Pfam" id="PF00028">
    <property type="entry name" value="Cadherin"/>
    <property type="match status" value="10"/>
</dbReference>
<feature type="chain" id="PRO_5044829497" description="Cadherin domain-containing protein" evidence="14">
    <location>
        <begin position="17"/>
        <end position="1571"/>
    </location>
</feature>
<dbReference type="InterPro" id="IPR013164">
    <property type="entry name" value="Cadherin_N"/>
</dbReference>
<dbReference type="FunFam" id="2.60.40.60:FF:000129">
    <property type="entry name" value="protocadherin alpha-C2 isoform X1"/>
    <property type="match status" value="2"/>
</dbReference>
<dbReference type="InterPro" id="IPR020894">
    <property type="entry name" value="Cadherin_CS"/>
</dbReference>
<evidence type="ECO:0000256" key="11">
    <source>
        <dbReference type="ARBA" id="ARBA00023180"/>
    </source>
</evidence>
<dbReference type="FunFam" id="2.60.40.60:FF:000007">
    <property type="entry name" value="Protocadherin alpha 2"/>
    <property type="match status" value="1"/>
</dbReference>
<dbReference type="InterPro" id="IPR050174">
    <property type="entry name" value="Protocadherin/Cadherin-CA"/>
</dbReference>
<feature type="transmembrane region" description="Helical" evidence="13">
    <location>
        <begin position="672"/>
        <end position="697"/>
    </location>
</feature>
<dbReference type="Proteomes" id="UP001529510">
    <property type="component" value="Unassembled WGS sequence"/>
</dbReference>
<dbReference type="Pfam" id="PF16492">
    <property type="entry name" value="Cadherin_C_2"/>
    <property type="match status" value="2"/>
</dbReference>
<keyword evidence="3" id="KW-1003">Cell membrane</keyword>
<dbReference type="FunFam" id="2.60.40.60:FF:000002">
    <property type="entry name" value="Protocadherin alpha 2"/>
    <property type="match status" value="2"/>
</dbReference>
<dbReference type="PROSITE" id="PS50268">
    <property type="entry name" value="CADHERIN_2"/>
    <property type="match status" value="12"/>
</dbReference>
<feature type="domain" description="Cadherin" evidence="15">
    <location>
        <begin position="440"/>
        <end position="549"/>
    </location>
</feature>
<dbReference type="FunFam" id="2.60.40.60:FF:000018">
    <property type="entry name" value="Protocadherin gamma c3"/>
    <property type="match status" value="1"/>
</dbReference>
<proteinExistence type="predicted"/>
<feature type="domain" description="Cadherin" evidence="15">
    <location>
        <begin position="857"/>
        <end position="913"/>
    </location>
</feature>
<comment type="subcellular location">
    <subcellularLocation>
        <location evidence="2">Cell membrane</location>
        <topology evidence="2">Single-pass type I membrane protein</topology>
    </subcellularLocation>
</comment>
<dbReference type="GO" id="GO:0005886">
    <property type="term" value="C:plasma membrane"/>
    <property type="evidence" value="ECO:0007669"/>
    <property type="project" value="UniProtKB-SubCell"/>
</dbReference>
<dbReference type="SMART" id="SM00112">
    <property type="entry name" value="CA"/>
    <property type="match status" value="11"/>
</dbReference>
<feature type="domain" description="Cadherin" evidence="15">
    <location>
        <begin position="914"/>
        <end position="1022"/>
    </location>
</feature>
<feature type="signal peptide" evidence="14">
    <location>
        <begin position="1"/>
        <end position="16"/>
    </location>
</feature>
<evidence type="ECO:0000313" key="16">
    <source>
        <dbReference type="EMBL" id="KAL0176493.1"/>
    </source>
</evidence>
<keyword evidence="8" id="KW-0130">Cell adhesion</keyword>
<dbReference type="InterPro" id="IPR015919">
    <property type="entry name" value="Cadherin-like_sf"/>
</dbReference>
<dbReference type="SUPFAM" id="SSF49313">
    <property type="entry name" value="Cadherin-like"/>
    <property type="match status" value="11"/>
</dbReference>
<dbReference type="FunFam" id="2.60.40.60:FF:000004">
    <property type="entry name" value="Protocadherin 1 gamma 2"/>
    <property type="match status" value="2"/>
</dbReference>
<dbReference type="GO" id="GO:0007155">
    <property type="term" value="P:cell adhesion"/>
    <property type="evidence" value="ECO:0007669"/>
    <property type="project" value="UniProtKB-KW"/>
</dbReference>
<dbReference type="FunFam" id="2.60.40.60:FF:000020">
    <property type="entry name" value="Dachsous cadherin-related 1b"/>
    <property type="match status" value="1"/>
</dbReference>
<evidence type="ECO:0000256" key="4">
    <source>
        <dbReference type="ARBA" id="ARBA00022692"/>
    </source>
</evidence>
<dbReference type="InterPro" id="IPR002126">
    <property type="entry name" value="Cadherin-like_dom"/>
</dbReference>
<feature type="domain" description="Cadherin" evidence="15">
    <location>
        <begin position="65"/>
        <end position="121"/>
    </location>
</feature>
<evidence type="ECO:0000256" key="5">
    <source>
        <dbReference type="ARBA" id="ARBA00022729"/>
    </source>
</evidence>
<feature type="domain" description="Cadherin" evidence="15">
    <location>
        <begin position="1226"/>
        <end position="1329"/>
    </location>
</feature>
<dbReference type="EMBL" id="JAMKFB020000014">
    <property type="protein sequence ID" value="KAL0176493.1"/>
    <property type="molecule type" value="Genomic_DNA"/>
</dbReference>
<evidence type="ECO:0000256" key="12">
    <source>
        <dbReference type="PROSITE-ProRule" id="PRU00043"/>
    </source>
</evidence>